<keyword evidence="13" id="KW-1185">Reference proteome</keyword>
<evidence type="ECO:0000313" key="13">
    <source>
        <dbReference type="Proteomes" id="UP000664779"/>
    </source>
</evidence>
<evidence type="ECO:0000256" key="9">
    <source>
        <dbReference type="RuleBase" id="RU000623"/>
    </source>
</evidence>
<feature type="domain" description="Ferritin-like diiron" evidence="11">
    <location>
        <begin position="1"/>
        <end position="145"/>
    </location>
</feature>
<dbReference type="GO" id="GO:0006826">
    <property type="term" value="P:iron ion transport"/>
    <property type="evidence" value="ECO:0007669"/>
    <property type="project" value="InterPro"/>
</dbReference>
<name>A0A939J9R2_9HYPH</name>
<gene>
    <name evidence="12" type="primary">bfr</name>
    <name evidence="12" type="ORF">J0X15_10520</name>
</gene>
<comment type="function">
    <text evidence="7">Iron-storage protein, whose ferroxidase center binds Fe(2+), oxidizes it using dioxygen to Fe(3+), and participates in the subsequent Fe(3+) oxide mineral core formation within the central cavity of the BFR protein shell.</text>
</comment>
<dbReference type="InterPro" id="IPR002024">
    <property type="entry name" value="Bacterioferritin"/>
</dbReference>
<dbReference type="InterPro" id="IPR008331">
    <property type="entry name" value="Ferritin_DPS_dom"/>
</dbReference>
<evidence type="ECO:0000256" key="2">
    <source>
        <dbReference type="ARBA" id="ARBA00008093"/>
    </source>
</evidence>
<dbReference type="RefSeq" id="WP_206940473.1">
    <property type="nucleotide sequence ID" value="NZ_JAFLNF010000004.1"/>
</dbReference>
<dbReference type="PIRSF" id="PIRSF002560">
    <property type="entry name" value="Bacterioferritin"/>
    <property type="match status" value="1"/>
</dbReference>
<dbReference type="Gene3D" id="1.20.1260.10">
    <property type="match status" value="1"/>
</dbReference>
<evidence type="ECO:0000256" key="8">
    <source>
        <dbReference type="PIRSR" id="PIRSR002560-1"/>
    </source>
</evidence>
<comment type="caution">
    <text evidence="12">The sequence shown here is derived from an EMBL/GenBank/DDBJ whole genome shotgun (WGS) entry which is preliminary data.</text>
</comment>
<feature type="binding site" evidence="8">
    <location>
        <position position="130"/>
    </location>
    <ligand>
        <name>Fe cation</name>
        <dbReference type="ChEBI" id="CHEBI:24875"/>
        <label>2</label>
    </ligand>
</feature>
<accession>A0A939J9R2</accession>
<feature type="binding site" evidence="8">
    <location>
        <position position="94"/>
    </location>
    <ligand>
        <name>Fe cation</name>
        <dbReference type="ChEBI" id="CHEBI:24875"/>
        <label>2</label>
    </ligand>
</feature>
<dbReference type="InterPro" id="IPR009040">
    <property type="entry name" value="Ferritin-like_diiron"/>
</dbReference>
<dbReference type="EMBL" id="JAFLNF010000004">
    <property type="protein sequence ID" value="MBO0345653.1"/>
    <property type="molecule type" value="Genomic_DNA"/>
</dbReference>
<feature type="binding site" evidence="8">
    <location>
        <position position="127"/>
    </location>
    <ligand>
        <name>Fe cation</name>
        <dbReference type="ChEBI" id="CHEBI:24875"/>
        <label>1</label>
    </ligand>
</feature>
<keyword evidence="5 7" id="KW-0479">Metal-binding</keyword>
<keyword evidence="3 7" id="KW-0409">Iron storage</keyword>
<dbReference type="GO" id="GO:0005829">
    <property type="term" value="C:cytosol"/>
    <property type="evidence" value="ECO:0007669"/>
    <property type="project" value="TreeGrafter"/>
</dbReference>
<dbReference type="PRINTS" id="PR00601">
    <property type="entry name" value="BACFERRITIN"/>
</dbReference>
<evidence type="ECO:0000256" key="5">
    <source>
        <dbReference type="ARBA" id="ARBA00022723"/>
    </source>
</evidence>
<dbReference type="InterPro" id="IPR009078">
    <property type="entry name" value="Ferritin-like_SF"/>
</dbReference>
<dbReference type="PANTHER" id="PTHR30295:SF0">
    <property type="entry name" value="BACTERIOFERRITIN"/>
    <property type="match status" value="1"/>
</dbReference>
<organism evidence="12 13">
    <name type="scientific">Roseibium limicola</name>
    <dbReference type="NCBI Taxonomy" id="2816037"/>
    <lineage>
        <taxon>Bacteria</taxon>
        <taxon>Pseudomonadati</taxon>
        <taxon>Pseudomonadota</taxon>
        <taxon>Alphaproteobacteria</taxon>
        <taxon>Hyphomicrobiales</taxon>
        <taxon>Stappiaceae</taxon>
        <taxon>Roseibium</taxon>
    </lineage>
</organism>
<dbReference type="InterPro" id="IPR012347">
    <property type="entry name" value="Ferritin-like"/>
</dbReference>
<dbReference type="Pfam" id="PF00210">
    <property type="entry name" value="Ferritin"/>
    <property type="match status" value="1"/>
</dbReference>
<comment type="similarity">
    <text evidence="2 7 9">Belongs to the bacterioferritin family.</text>
</comment>
<dbReference type="GO" id="GO:0008199">
    <property type="term" value="F:ferric iron binding"/>
    <property type="evidence" value="ECO:0007669"/>
    <property type="project" value="InterPro"/>
</dbReference>
<feature type="binding site" evidence="8">
    <location>
        <position position="54"/>
    </location>
    <ligand>
        <name>Fe cation</name>
        <dbReference type="ChEBI" id="CHEBI:24875"/>
        <label>1</label>
    </ligand>
</feature>
<feature type="coiled-coil region" evidence="10">
    <location>
        <begin position="117"/>
        <end position="144"/>
    </location>
</feature>
<dbReference type="PROSITE" id="PS50905">
    <property type="entry name" value="FERRITIN_LIKE"/>
    <property type="match status" value="1"/>
</dbReference>
<evidence type="ECO:0000256" key="3">
    <source>
        <dbReference type="ARBA" id="ARBA00022434"/>
    </source>
</evidence>
<feature type="binding site" evidence="8">
    <location>
        <position position="50"/>
    </location>
    <ligand>
        <name>Fe cation</name>
        <dbReference type="ChEBI" id="CHEBI:24875"/>
        <label>3</label>
    </ligand>
</feature>
<dbReference type="PROSITE" id="PS00549">
    <property type="entry name" value="BACTERIOFERRITIN"/>
    <property type="match status" value="1"/>
</dbReference>
<feature type="binding site" evidence="8">
    <location>
        <position position="51"/>
    </location>
    <ligand>
        <name>Fe cation</name>
        <dbReference type="ChEBI" id="CHEBI:24875"/>
        <label>2</label>
    </ligand>
</feature>
<sequence length="164" mass="18707">MKGEPRVIEYLNKALRHELTAVNQYWLHARFLDDWGYAALARKEMEESQEERLHAEQLMDRILFLEGLPNVQVVDPLRIGTGLKDCLECDLAGEYTARALYHEARQVCVEAGDIVSMKLFESLLQDEEAHIDFLETQLELIERIGSDQYGQLNAVPADTPGAFS</sequence>
<keyword evidence="4 9" id="KW-0349">Heme</keyword>
<feature type="binding site" evidence="8">
    <location>
        <position position="18"/>
    </location>
    <ligand>
        <name>Fe cation</name>
        <dbReference type="ChEBI" id="CHEBI:24875"/>
        <label>1</label>
    </ligand>
</feature>
<reference evidence="12" key="1">
    <citation type="submission" date="2021-03" db="EMBL/GenBank/DDBJ databases">
        <title>Roseibium sp. CAU 1637 isolated from Incheon.</title>
        <authorList>
            <person name="Kim W."/>
        </authorList>
    </citation>
    <scope>NUCLEOTIDE SEQUENCE</scope>
    <source>
        <strain evidence="12">CAU 1637</strain>
    </source>
</reference>
<dbReference type="GO" id="GO:0004322">
    <property type="term" value="F:ferroxidase activity"/>
    <property type="evidence" value="ECO:0007669"/>
    <property type="project" value="UniProtKB-EC"/>
</dbReference>
<evidence type="ECO:0000256" key="1">
    <source>
        <dbReference type="ARBA" id="ARBA00001970"/>
    </source>
</evidence>
<comment type="cofactor">
    <cofactor evidence="1">
        <name>heme b</name>
        <dbReference type="ChEBI" id="CHEBI:60344"/>
    </cofactor>
</comment>
<dbReference type="GO" id="GO:0006879">
    <property type="term" value="P:intracellular iron ion homeostasis"/>
    <property type="evidence" value="ECO:0007669"/>
    <property type="project" value="UniProtKB-KW"/>
</dbReference>
<protein>
    <recommendedName>
        <fullName evidence="7 9">Bacterioferritin</fullName>
        <ecNumber evidence="7">1.16.3.1</ecNumber>
    </recommendedName>
</protein>
<evidence type="ECO:0000256" key="10">
    <source>
        <dbReference type="SAM" id="Coils"/>
    </source>
</evidence>
<feature type="binding site" evidence="8">
    <location>
        <position position="127"/>
    </location>
    <ligand>
        <name>Fe cation</name>
        <dbReference type="ChEBI" id="CHEBI:24875"/>
        <label>2</label>
    </ligand>
</feature>
<evidence type="ECO:0000313" key="12">
    <source>
        <dbReference type="EMBL" id="MBO0345653.1"/>
    </source>
</evidence>
<feature type="binding site" evidence="8">
    <location>
        <position position="51"/>
    </location>
    <ligand>
        <name>Fe cation</name>
        <dbReference type="ChEBI" id="CHEBI:24875"/>
        <label>1</label>
    </ligand>
</feature>
<proteinExistence type="inferred from homology"/>
<dbReference type="EC" id="1.16.3.1" evidence="7"/>
<evidence type="ECO:0000256" key="7">
    <source>
        <dbReference type="PIRNR" id="PIRNR002560"/>
    </source>
</evidence>
<evidence type="ECO:0000259" key="11">
    <source>
        <dbReference type="PROSITE" id="PS50905"/>
    </source>
</evidence>
<dbReference type="CDD" id="cd00907">
    <property type="entry name" value="Bacterioferritin"/>
    <property type="match status" value="1"/>
</dbReference>
<dbReference type="SUPFAM" id="SSF47240">
    <property type="entry name" value="Ferritin-like"/>
    <property type="match status" value="1"/>
</dbReference>
<dbReference type="AlphaFoldDB" id="A0A939J9R2"/>
<keyword evidence="10" id="KW-0175">Coiled coil</keyword>
<dbReference type="NCBIfam" id="TIGR00754">
    <property type="entry name" value="bfr"/>
    <property type="match status" value="1"/>
</dbReference>
<comment type="catalytic activity">
    <reaction evidence="7">
        <text>4 Fe(2+) + O2 + 4 H(+) = 4 Fe(3+) + 2 H2O</text>
        <dbReference type="Rhea" id="RHEA:11148"/>
        <dbReference type="ChEBI" id="CHEBI:15377"/>
        <dbReference type="ChEBI" id="CHEBI:15378"/>
        <dbReference type="ChEBI" id="CHEBI:15379"/>
        <dbReference type="ChEBI" id="CHEBI:29033"/>
        <dbReference type="ChEBI" id="CHEBI:29034"/>
        <dbReference type="EC" id="1.16.3.1"/>
    </reaction>
</comment>
<dbReference type="PANTHER" id="PTHR30295">
    <property type="entry name" value="BACTERIOFERRITIN"/>
    <property type="match status" value="1"/>
</dbReference>
<evidence type="ECO:0000256" key="6">
    <source>
        <dbReference type="ARBA" id="ARBA00023004"/>
    </source>
</evidence>
<dbReference type="Proteomes" id="UP000664779">
    <property type="component" value="Unassembled WGS sequence"/>
</dbReference>
<dbReference type="GO" id="GO:0020037">
    <property type="term" value="F:heme binding"/>
    <property type="evidence" value="ECO:0007669"/>
    <property type="project" value="TreeGrafter"/>
</dbReference>
<keyword evidence="6 7" id="KW-0408">Iron</keyword>
<evidence type="ECO:0000256" key="4">
    <source>
        <dbReference type="ARBA" id="ARBA00022617"/>
    </source>
</evidence>